<dbReference type="EMBL" id="PFET01000015">
    <property type="protein sequence ID" value="PJE75491.1"/>
    <property type="molecule type" value="Genomic_DNA"/>
</dbReference>
<keyword evidence="1" id="KW-0472">Membrane</keyword>
<sequence length="113" mass="12105">MSSSTSRGRIVVHWFVMSQAPNSSGAHVAEGGSIVFQALTVFLNLIGVAALIEVFRIPVQLVPAWIGISLLVFGIGAIVVATELSAAEERKAEKDFPFRPLRWDASLPTVLSS</sequence>
<dbReference type="Proteomes" id="UP000231152">
    <property type="component" value="Unassembled WGS sequence"/>
</dbReference>
<feature type="transmembrane region" description="Helical" evidence="1">
    <location>
        <begin position="35"/>
        <end position="55"/>
    </location>
</feature>
<proteinExistence type="predicted"/>
<name>A0A2M8LDG7_9BACT</name>
<organism evidence="2 3">
    <name type="scientific">Candidatus Uhrbacteria bacterium CG10_big_fil_rev_8_21_14_0_10_48_11</name>
    <dbReference type="NCBI Taxonomy" id="1975037"/>
    <lineage>
        <taxon>Bacteria</taxon>
        <taxon>Candidatus Uhriibacteriota</taxon>
    </lineage>
</organism>
<reference evidence="2 3" key="1">
    <citation type="submission" date="2017-09" db="EMBL/GenBank/DDBJ databases">
        <title>Depth-based differentiation of microbial function through sediment-hosted aquifers and enrichment of novel symbionts in the deep terrestrial subsurface.</title>
        <authorList>
            <person name="Probst A.J."/>
            <person name="Ladd B."/>
            <person name="Jarett J.K."/>
            <person name="Geller-Mcgrath D.E."/>
            <person name="Sieber C.M."/>
            <person name="Emerson J.B."/>
            <person name="Anantharaman K."/>
            <person name="Thomas B.C."/>
            <person name="Malmstrom R."/>
            <person name="Stieglmeier M."/>
            <person name="Klingl A."/>
            <person name="Woyke T."/>
            <person name="Ryan C.M."/>
            <person name="Banfield J.F."/>
        </authorList>
    </citation>
    <scope>NUCLEOTIDE SEQUENCE [LARGE SCALE GENOMIC DNA]</scope>
    <source>
        <strain evidence="2">CG10_big_fil_rev_8_21_14_0_10_48_11</strain>
    </source>
</reference>
<protein>
    <submittedName>
        <fullName evidence="2">Uncharacterized protein</fullName>
    </submittedName>
</protein>
<keyword evidence="1" id="KW-1133">Transmembrane helix</keyword>
<keyword evidence="1" id="KW-0812">Transmembrane</keyword>
<evidence type="ECO:0000313" key="2">
    <source>
        <dbReference type="EMBL" id="PJE75491.1"/>
    </source>
</evidence>
<gene>
    <name evidence="2" type="ORF">COV04_04610</name>
</gene>
<dbReference type="AlphaFoldDB" id="A0A2M8LDG7"/>
<evidence type="ECO:0000256" key="1">
    <source>
        <dbReference type="SAM" id="Phobius"/>
    </source>
</evidence>
<feature type="transmembrane region" description="Helical" evidence="1">
    <location>
        <begin position="62"/>
        <end position="81"/>
    </location>
</feature>
<accession>A0A2M8LDG7</accession>
<comment type="caution">
    <text evidence="2">The sequence shown here is derived from an EMBL/GenBank/DDBJ whole genome shotgun (WGS) entry which is preliminary data.</text>
</comment>
<evidence type="ECO:0000313" key="3">
    <source>
        <dbReference type="Proteomes" id="UP000231152"/>
    </source>
</evidence>